<keyword evidence="9" id="KW-1185">Reference proteome</keyword>
<dbReference type="SUPFAM" id="SSF50978">
    <property type="entry name" value="WD40 repeat-like"/>
    <property type="match status" value="1"/>
</dbReference>
<dbReference type="InterPro" id="IPR011990">
    <property type="entry name" value="TPR-like_helical_dom_sf"/>
</dbReference>
<keyword evidence="2 4" id="KW-0813">Transport</keyword>
<dbReference type="EMBL" id="SWFS01000376">
    <property type="protein sequence ID" value="KAA8907658.1"/>
    <property type="molecule type" value="Genomic_DNA"/>
</dbReference>
<dbReference type="GO" id="GO:0009267">
    <property type="term" value="P:cellular response to starvation"/>
    <property type="evidence" value="ECO:0007669"/>
    <property type="project" value="TreeGrafter"/>
</dbReference>
<dbReference type="GO" id="GO:0006623">
    <property type="term" value="P:protein targeting to vacuole"/>
    <property type="evidence" value="ECO:0007669"/>
    <property type="project" value="InterPro"/>
</dbReference>
<dbReference type="PIRSF" id="PIRSF028921">
    <property type="entry name" value="VPS41"/>
    <property type="match status" value="1"/>
</dbReference>
<dbReference type="AlphaFoldDB" id="A0A642UY66"/>
<evidence type="ECO:0000256" key="1">
    <source>
        <dbReference type="ARBA" id="ARBA00009582"/>
    </source>
</evidence>
<keyword evidence="4" id="KW-0926">Vacuole</keyword>
<feature type="compositionally biased region" description="Acidic residues" evidence="6">
    <location>
        <begin position="32"/>
        <end position="62"/>
    </location>
</feature>
<dbReference type="Pfam" id="PF23411">
    <property type="entry name" value="Beta-prop_Vps41"/>
    <property type="match status" value="1"/>
</dbReference>
<dbReference type="InterPro" id="IPR000547">
    <property type="entry name" value="Clathrin_H-chain/VPS_repeat"/>
</dbReference>
<evidence type="ECO:0000256" key="5">
    <source>
        <dbReference type="PROSITE-ProRule" id="PRU01006"/>
    </source>
</evidence>
<comment type="function">
    <text evidence="4">Required for vacuolar assembly and vacuolar traffic.</text>
</comment>
<evidence type="ECO:0000256" key="4">
    <source>
        <dbReference type="PIRNR" id="PIRNR028921"/>
    </source>
</evidence>
<dbReference type="GO" id="GO:0000329">
    <property type="term" value="C:fungal-type vacuole membrane"/>
    <property type="evidence" value="ECO:0007669"/>
    <property type="project" value="UniProtKB-UniRule"/>
</dbReference>
<comment type="subcellular location">
    <subcellularLocation>
        <location evidence="4">Vacuole</location>
    </subcellularLocation>
</comment>
<dbReference type="SMART" id="SM00299">
    <property type="entry name" value="CLH"/>
    <property type="match status" value="1"/>
</dbReference>
<dbReference type="Gene3D" id="2.130.10.10">
    <property type="entry name" value="YVTN repeat-like/Quinoprotein amine dehydrogenase"/>
    <property type="match status" value="1"/>
</dbReference>
<protein>
    <recommendedName>
        <fullName evidence="4">Vacuolar protein sorting-associated protein 41</fullName>
    </recommendedName>
</protein>
<dbReference type="PANTHER" id="PTHR12616">
    <property type="entry name" value="VACUOLAR PROTEIN SORTING VPS41"/>
    <property type="match status" value="1"/>
</dbReference>
<dbReference type="InterPro" id="IPR016902">
    <property type="entry name" value="Vps41"/>
</dbReference>
<evidence type="ECO:0000256" key="2">
    <source>
        <dbReference type="ARBA" id="ARBA00022448"/>
    </source>
</evidence>
<feature type="region of interest" description="Disordered" evidence="6">
    <location>
        <begin position="1"/>
        <end position="67"/>
    </location>
</feature>
<evidence type="ECO:0000259" key="7">
    <source>
        <dbReference type="Pfam" id="PF23411"/>
    </source>
</evidence>
<comment type="similarity">
    <text evidence="1 4">Belongs to the VPS41 family.</text>
</comment>
<dbReference type="PROSITE" id="PS50236">
    <property type="entry name" value="CHCR"/>
    <property type="match status" value="1"/>
</dbReference>
<evidence type="ECO:0000313" key="9">
    <source>
        <dbReference type="Proteomes" id="UP000761534"/>
    </source>
</evidence>
<dbReference type="OrthoDB" id="244107at2759"/>
<dbReference type="GO" id="GO:0005770">
    <property type="term" value="C:late endosome"/>
    <property type="evidence" value="ECO:0007669"/>
    <property type="project" value="UniProtKB-UniRule"/>
</dbReference>
<evidence type="ECO:0000256" key="3">
    <source>
        <dbReference type="ARBA" id="ARBA00022927"/>
    </source>
</evidence>
<gene>
    <name evidence="8" type="ORF">TRICI_004949</name>
</gene>
<dbReference type="Proteomes" id="UP000761534">
    <property type="component" value="Unassembled WGS sequence"/>
</dbReference>
<comment type="caution">
    <text evidence="8">The sequence shown here is derived from an EMBL/GenBank/DDBJ whole genome shotgun (WGS) entry which is preliminary data.</text>
</comment>
<feature type="repeat" description="CHCR" evidence="5">
    <location>
        <begin position="641"/>
        <end position="785"/>
    </location>
</feature>
<dbReference type="Pfam" id="PF23556">
    <property type="entry name" value="TPR_Vps41"/>
    <property type="match status" value="1"/>
</dbReference>
<accession>A0A642UY66</accession>
<evidence type="ECO:0000313" key="8">
    <source>
        <dbReference type="EMBL" id="KAA8907658.1"/>
    </source>
</evidence>
<dbReference type="GO" id="GO:0016236">
    <property type="term" value="P:macroautophagy"/>
    <property type="evidence" value="ECO:0007669"/>
    <property type="project" value="TreeGrafter"/>
</dbReference>
<dbReference type="VEuPathDB" id="FungiDB:TRICI_004949"/>
<reference evidence="8" key="1">
    <citation type="journal article" date="2019" name="G3 (Bethesda)">
        <title>Genome Assemblies of Two Rare Opportunistic Yeast Pathogens: Diutina rugosa (syn. Candida rugosa) and Trichomonascus ciferrii (syn. Candida ciferrii).</title>
        <authorList>
            <person name="Mixao V."/>
            <person name="Saus E."/>
            <person name="Hansen A.P."/>
            <person name="Lass-Florl C."/>
            <person name="Gabaldon T."/>
        </authorList>
    </citation>
    <scope>NUCLEOTIDE SEQUENCE</scope>
    <source>
        <strain evidence="8">CBS 4856</strain>
    </source>
</reference>
<feature type="domain" description="Vps41 beta-propeller" evidence="7">
    <location>
        <begin position="66"/>
        <end position="408"/>
    </location>
</feature>
<dbReference type="InterPro" id="IPR036322">
    <property type="entry name" value="WD40_repeat_dom_sf"/>
</dbReference>
<feature type="compositionally biased region" description="Basic and acidic residues" evidence="6">
    <location>
        <begin position="18"/>
        <end position="30"/>
    </location>
</feature>
<keyword evidence="3 4" id="KW-0653">Protein transport</keyword>
<organism evidence="8 9">
    <name type="scientific">Trichomonascus ciferrii</name>
    <dbReference type="NCBI Taxonomy" id="44093"/>
    <lineage>
        <taxon>Eukaryota</taxon>
        <taxon>Fungi</taxon>
        <taxon>Dikarya</taxon>
        <taxon>Ascomycota</taxon>
        <taxon>Saccharomycotina</taxon>
        <taxon>Dipodascomycetes</taxon>
        <taxon>Dipodascales</taxon>
        <taxon>Trichomonascaceae</taxon>
        <taxon>Trichomonascus</taxon>
        <taxon>Trichomonascus ciferrii complex</taxon>
    </lineage>
</organism>
<proteinExistence type="inferred from homology"/>
<dbReference type="PANTHER" id="PTHR12616:SF1">
    <property type="entry name" value="VACUOLAR PROTEIN SORTING-ASSOCIATED PROTEIN 41 HOMOLOG"/>
    <property type="match status" value="1"/>
</dbReference>
<dbReference type="GO" id="GO:0034058">
    <property type="term" value="P:endosomal vesicle fusion"/>
    <property type="evidence" value="ECO:0007669"/>
    <property type="project" value="UniProtKB-UniRule"/>
</dbReference>
<dbReference type="Gene3D" id="1.25.40.10">
    <property type="entry name" value="Tetratricopeptide repeat domain"/>
    <property type="match status" value="1"/>
</dbReference>
<name>A0A642UY66_9ASCO</name>
<dbReference type="InterPro" id="IPR057780">
    <property type="entry name" value="Beta-prop_Vps41"/>
</dbReference>
<dbReference type="GO" id="GO:0030897">
    <property type="term" value="C:HOPS complex"/>
    <property type="evidence" value="ECO:0007669"/>
    <property type="project" value="UniProtKB-UniRule"/>
</dbReference>
<evidence type="ECO:0000256" key="6">
    <source>
        <dbReference type="SAM" id="MobiDB-lite"/>
    </source>
</evidence>
<dbReference type="InterPro" id="IPR015943">
    <property type="entry name" value="WD40/YVTN_repeat-like_dom_sf"/>
</dbReference>
<sequence>MVEPEGTDKEDEVIETSAGKENDVSDKITGDTETEDNRVEEEGEEDEDESSDEESDEEDEIEEPKLKYSRLTDLPQAIFTSDALSTCLITENFFVFATHAGVLHITDNKLNLIRSLRAHNASILGLSSDGHYIGSASMDGTVVIGSVADPKDVTVANFHRPVQSVALDPNYKSTKAFISGGMSGQVVYSEKSWLGRRTDTILDDGDDPIISVHWIESILLWMNDSGITVYSRSSMSILMTIPKPKNTPRADLYKPRVSVPESNRIYIAWADTIWTLKITIEKPKMSSFIPSSASVKSLAAEPKVELEASRTVEWLIGGIAPFGHDTLMMLGYLPPPQASEDNPRPQAPAPELKLYDMEAGEESYADVLSLVGYERLGVNDYHLGCHTPIGGGGPKYYILSARDAVMAQKRDMNDRLQWLLQHKLYEQAWSMSENLLNPAERKNIGIKWVESLVSKDKWSEAAMAFPMVLKNLDNQQLREEWETWSWIFIRANQLSCLAEILPALPELELDKSIYDSVLIYFSEQNRERLLDYLNKWPVALYDSAMIKRQLEDELYEEPQDTKLRRALVTLYISTDDPGAAVTHLLYLQDVSVIDLISKYHLLPSLVDQLPEILTVMLGQNELTSAPVEIIRTKTEPSIKLVVEGRHEVVPDTVIDQLQKDNSMDVLSFLYLERLNEVDSFLCQGFGDLQVKLYAEFDRPKLLKFIQKNSNYNLEMAVNICEKNDYTTELVYLLGMVGQNKRALKLIIEKLQDPVEAINFAKAQKDKELWADLINYSMDKPIFIRMLLEKGTSSVDAVDIIKRIPEAMEIPEFKKVLIEIFSQKESSLSISQGVFDIIQTEARTYSEELRGKRHRGTLLNLNDHKHLDTSSPIVVTPDNELKNEKDLTHVDDKHNWRSRDAPAWSIMQKINHLAYILRNLA</sequence>
<dbReference type="InterPro" id="IPR045111">
    <property type="entry name" value="Vps41/Vps8"/>
</dbReference>